<dbReference type="OrthoDB" id="9514740at2759"/>
<sequence length="60" mass="6758">MPPPLPVLLARRAALRAFARRRDAAFVRSSDMDSPRRRNPREGSVFSRLPLAAEHSSTSR</sequence>
<dbReference type="EMBL" id="CP097510">
    <property type="protein sequence ID" value="URE34613.1"/>
    <property type="molecule type" value="Genomic_DNA"/>
</dbReference>
<reference evidence="2" key="1">
    <citation type="submission" date="2022-05" db="EMBL/GenBank/DDBJ databases">
        <title>The Musa troglodytarum L. genome provides insights into the mechanism of non-climacteric behaviour and enrichment of carotenoids.</title>
        <authorList>
            <person name="Wang J."/>
        </authorList>
    </citation>
    <scope>NUCLEOTIDE SEQUENCE</scope>
    <source>
        <tissue evidence="2">Leaf</tissue>
    </source>
</reference>
<protein>
    <submittedName>
        <fullName evidence="2">Uncharacterized protein</fullName>
    </submittedName>
</protein>
<dbReference type="AlphaFoldDB" id="A0A9E7KUK4"/>
<accession>A0A9E7KUK4</accession>
<feature type="compositionally biased region" description="Basic and acidic residues" evidence="1">
    <location>
        <begin position="27"/>
        <end position="36"/>
    </location>
</feature>
<gene>
    <name evidence="2" type="ORF">MUK42_07667</name>
</gene>
<evidence type="ECO:0000313" key="2">
    <source>
        <dbReference type="EMBL" id="URE34613.1"/>
    </source>
</evidence>
<dbReference type="Proteomes" id="UP001055439">
    <property type="component" value="Chromosome 8"/>
</dbReference>
<organism evidence="2 3">
    <name type="scientific">Musa troglodytarum</name>
    <name type="common">fe'i banana</name>
    <dbReference type="NCBI Taxonomy" id="320322"/>
    <lineage>
        <taxon>Eukaryota</taxon>
        <taxon>Viridiplantae</taxon>
        <taxon>Streptophyta</taxon>
        <taxon>Embryophyta</taxon>
        <taxon>Tracheophyta</taxon>
        <taxon>Spermatophyta</taxon>
        <taxon>Magnoliopsida</taxon>
        <taxon>Liliopsida</taxon>
        <taxon>Zingiberales</taxon>
        <taxon>Musaceae</taxon>
        <taxon>Musa</taxon>
    </lineage>
</organism>
<name>A0A9E7KUK4_9LILI</name>
<keyword evidence="3" id="KW-1185">Reference proteome</keyword>
<evidence type="ECO:0000313" key="3">
    <source>
        <dbReference type="Proteomes" id="UP001055439"/>
    </source>
</evidence>
<proteinExistence type="predicted"/>
<evidence type="ECO:0000256" key="1">
    <source>
        <dbReference type="SAM" id="MobiDB-lite"/>
    </source>
</evidence>
<feature type="region of interest" description="Disordered" evidence="1">
    <location>
        <begin position="27"/>
        <end position="60"/>
    </location>
</feature>